<name>A0A0G4IEN6_9ALVE</name>
<dbReference type="EMBL" id="CDMZ01005895">
    <property type="protein sequence ID" value="CEM55624.1"/>
    <property type="molecule type" value="Genomic_DNA"/>
</dbReference>
<feature type="transmembrane region" description="Helical" evidence="1">
    <location>
        <begin position="12"/>
        <end position="32"/>
    </location>
</feature>
<evidence type="ECO:0000313" key="2">
    <source>
        <dbReference type="EMBL" id="CEM55624.1"/>
    </source>
</evidence>
<dbReference type="VEuPathDB" id="CryptoDB:Cvel_13701"/>
<feature type="transmembrane region" description="Helical" evidence="1">
    <location>
        <begin position="84"/>
        <end position="103"/>
    </location>
</feature>
<keyword evidence="1" id="KW-1133">Transmembrane helix</keyword>
<proteinExistence type="predicted"/>
<organism evidence="2">
    <name type="scientific">Chromera velia CCMP2878</name>
    <dbReference type="NCBI Taxonomy" id="1169474"/>
    <lineage>
        <taxon>Eukaryota</taxon>
        <taxon>Sar</taxon>
        <taxon>Alveolata</taxon>
        <taxon>Colpodellida</taxon>
        <taxon>Chromeraceae</taxon>
        <taxon>Chromera</taxon>
    </lineage>
</organism>
<gene>
    <name evidence="2" type="ORF">Cvel_13701</name>
</gene>
<keyword evidence="1" id="KW-0472">Membrane</keyword>
<feature type="transmembrane region" description="Helical" evidence="1">
    <location>
        <begin position="123"/>
        <end position="143"/>
    </location>
</feature>
<protein>
    <submittedName>
        <fullName evidence="2">Uncharacterized protein</fullName>
    </submittedName>
</protein>
<sequence>MASPGISLVSRRALWSNFVGGAFLVVSGDLAAQVVEHQKDRAAEIGIVCPLDDRRSIPRTVKFFLEHQWDAKDWGTFVIPRDRLCTTIAWGGVSGVFWTYFYGYIEGRIRSISYASLANKATLTALVASPYFSIGFVCFMTVFRRIFGEGLNLYDLQTDLYEIRNELKAKLKGDWSETLTHGMMLYGSLNFLNWLMVSEQYRVPFALLAYGASCSYFSLAYVSCGSACPYSFATDQDRFTM</sequence>
<dbReference type="AlphaFoldDB" id="A0A0G4IEN6"/>
<keyword evidence="1" id="KW-0812">Transmembrane</keyword>
<evidence type="ECO:0000256" key="1">
    <source>
        <dbReference type="SAM" id="Phobius"/>
    </source>
</evidence>
<accession>A0A0G4IEN6</accession>
<reference evidence="2" key="1">
    <citation type="submission" date="2014-11" db="EMBL/GenBank/DDBJ databases">
        <authorList>
            <person name="Otto D Thomas"/>
            <person name="Naeem Raeece"/>
        </authorList>
    </citation>
    <scope>NUCLEOTIDE SEQUENCE</scope>
</reference>